<evidence type="ECO:0000256" key="4">
    <source>
        <dbReference type="ARBA" id="ARBA00023143"/>
    </source>
</evidence>
<keyword evidence="4 5" id="KW-0975">Bacterial flagellum</keyword>
<dbReference type="GO" id="GO:0009425">
    <property type="term" value="C:bacterial-type flagellum basal body"/>
    <property type="evidence" value="ECO:0007669"/>
    <property type="project" value="UniProtKB-SubCell"/>
</dbReference>
<keyword evidence="10" id="KW-0282">Flagellum</keyword>
<feature type="domain" description="Flagellar hook protein FlgE D2" evidence="8">
    <location>
        <begin position="174"/>
        <end position="288"/>
    </location>
</feature>
<accession>A0A8J6I1P5</accession>
<dbReference type="InterPro" id="IPR037058">
    <property type="entry name" value="Falgellar_hook_FlgE_sf"/>
</dbReference>
<dbReference type="Gene3D" id="2.60.98.20">
    <property type="entry name" value="Flagellar hook protein FlgE"/>
    <property type="match status" value="1"/>
</dbReference>
<protein>
    <recommendedName>
        <fullName evidence="3 5">Flagellar hook protein FlgE</fullName>
    </recommendedName>
</protein>
<feature type="domain" description="Flagellar basal-body/hook protein C-terminal" evidence="7">
    <location>
        <begin position="362"/>
        <end position="406"/>
    </location>
</feature>
<feature type="domain" description="Flagellar basal body rod protein N-terminal" evidence="6">
    <location>
        <begin position="8"/>
        <end position="35"/>
    </location>
</feature>
<dbReference type="InterPro" id="IPR037925">
    <property type="entry name" value="FlgE/F/G-like"/>
</dbReference>
<dbReference type="InterPro" id="IPR011491">
    <property type="entry name" value="FlgE_D2"/>
</dbReference>
<comment type="caution">
    <text evidence="10">The sequence shown here is derived from an EMBL/GenBank/DDBJ whole genome shotgun (WGS) entry which is preliminary data.</text>
</comment>
<comment type="function">
    <text evidence="5">A flexible structure which links the flagellar filament to the drive apparatus in the basal body.</text>
</comment>
<keyword evidence="11" id="KW-1185">Reference proteome</keyword>
<evidence type="ECO:0000313" key="11">
    <source>
        <dbReference type="Proteomes" id="UP000657177"/>
    </source>
</evidence>
<dbReference type="InterPro" id="IPR053967">
    <property type="entry name" value="LlgE_F_G-like_D1"/>
</dbReference>
<dbReference type="GO" id="GO:0071978">
    <property type="term" value="P:bacterial-type flagellum-dependent swarming motility"/>
    <property type="evidence" value="ECO:0007669"/>
    <property type="project" value="TreeGrafter"/>
</dbReference>
<dbReference type="Pfam" id="PF07559">
    <property type="entry name" value="FlgE_D2"/>
    <property type="match status" value="1"/>
</dbReference>
<gene>
    <name evidence="10" type="ORF">G5B42_10995</name>
</gene>
<keyword evidence="10" id="KW-0969">Cilium</keyword>
<sequence length="408" mass="43398">MMRSMFAGVSGLRNHQVRMDVIGNNIANVNTVGYKTSRVTFADALSQTLRGATAPQGNRGGINPQQVGLGVTLSSIDVLHTPGNLQTTGVNTDLAIQGNGFFILGGEGNQRYYTRAGNFTMDTSGRLVYGNGLQLQGWMANDAGEIQTGGNPQGITLPIGTTIDPQATSEITLTGNLNSSTPDGESFTRNLQVYDSLGNPHTIQIVFTKTAVGQWNWQVQDSATPPTVIDPGATLNFDTFGHLPAGTEATITWTPGPGVEALDITIDFSAISQQHAEDSSVGYKQNGYRMGYLDSYRIDSSGTVIGIFTNGLTKNVAQIAIATFTNPAGLEKLGETMFRTSSNSGEAQINISGVGGAGRITPGALEMSNVDLSQEFTDMIVTQRGFQANSRIITTSDEMLQELVNLKR</sequence>
<dbReference type="Pfam" id="PF22692">
    <property type="entry name" value="LlgE_F_G_D1"/>
    <property type="match status" value="1"/>
</dbReference>
<comment type="similarity">
    <text evidence="2 5">Belongs to the flagella basal body rod proteins family.</text>
</comment>
<evidence type="ECO:0000313" key="10">
    <source>
        <dbReference type="EMBL" id="MBA2134055.1"/>
    </source>
</evidence>
<dbReference type="NCBIfam" id="TIGR03506">
    <property type="entry name" value="FlgEFG_subfam"/>
    <property type="match status" value="1"/>
</dbReference>
<evidence type="ECO:0000256" key="2">
    <source>
        <dbReference type="ARBA" id="ARBA00009677"/>
    </source>
</evidence>
<dbReference type="Proteomes" id="UP000657177">
    <property type="component" value="Unassembled WGS sequence"/>
</dbReference>
<dbReference type="RefSeq" id="WP_181340517.1">
    <property type="nucleotide sequence ID" value="NZ_JAAKDE010000044.1"/>
</dbReference>
<feature type="domain" description="Flagellar hook protein FlgE/F/G-like D1" evidence="9">
    <location>
        <begin position="95"/>
        <end position="159"/>
    </location>
</feature>
<dbReference type="EMBL" id="JAAKDE010000044">
    <property type="protein sequence ID" value="MBA2134055.1"/>
    <property type="molecule type" value="Genomic_DNA"/>
</dbReference>
<dbReference type="SUPFAM" id="SSF117143">
    <property type="entry name" value="Flagellar hook protein flgE"/>
    <property type="match status" value="1"/>
</dbReference>
<organism evidence="10 11">
    <name type="scientific">Capillibacterium thermochitinicola</name>
    <dbReference type="NCBI Taxonomy" id="2699427"/>
    <lineage>
        <taxon>Bacteria</taxon>
        <taxon>Bacillati</taxon>
        <taxon>Bacillota</taxon>
        <taxon>Capillibacterium</taxon>
    </lineage>
</organism>
<dbReference type="PANTHER" id="PTHR30435">
    <property type="entry name" value="FLAGELLAR PROTEIN"/>
    <property type="match status" value="1"/>
</dbReference>
<dbReference type="InterPro" id="IPR020013">
    <property type="entry name" value="Flagellar_FlgE/F/G"/>
</dbReference>
<dbReference type="Pfam" id="PF00460">
    <property type="entry name" value="Flg_bb_rod"/>
    <property type="match status" value="1"/>
</dbReference>
<evidence type="ECO:0000259" key="7">
    <source>
        <dbReference type="Pfam" id="PF06429"/>
    </source>
</evidence>
<evidence type="ECO:0000256" key="3">
    <source>
        <dbReference type="ARBA" id="ARBA00019015"/>
    </source>
</evidence>
<keyword evidence="10" id="KW-0966">Cell projection</keyword>
<dbReference type="PANTHER" id="PTHR30435:SF1">
    <property type="entry name" value="FLAGELLAR HOOK PROTEIN FLGE"/>
    <property type="match status" value="1"/>
</dbReference>
<evidence type="ECO:0000259" key="6">
    <source>
        <dbReference type="Pfam" id="PF00460"/>
    </source>
</evidence>
<evidence type="ECO:0000259" key="9">
    <source>
        <dbReference type="Pfam" id="PF22692"/>
    </source>
</evidence>
<reference evidence="10" key="1">
    <citation type="submission" date="2020-06" db="EMBL/GenBank/DDBJ databases">
        <title>Novel chitinolytic bacterium.</title>
        <authorList>
            <person name="Ungkulpasvich U."/>
            <person name="Kosugi A."/>
            <person name="Uke A."/>
        </authorList>
    </citation>
    <scope>NUCLEOTIDE SEQUENCE</scope>
    <source>
        <strain evidence="10">UUS1-1</strain>
    </source>
</reference>
<dbReference type="AlphaFoldDB" id="A0A8J6I1P5"/>
<dbReference type="GO" id="GO:0009424">
    <property type="term" value="C:bacterial-type flagellum hook"/>
    <property type="evidence" value="ECO:0007669"/>
    <property type="project" value="TreeGrafter"/>
</dbReference>
<evidence type="ECO:0000259" key="8">
    <source>
        <dbReference type="Pfam" id="PF07559"/>
    </source>
</evidence>
<dbReference type="InterPro" id="IPR010930">
    <property type="entry name" value="Flg_bb/hook_C_dom"/>
</dbReference>
<proteinExistence type="inferred from homology"/>
<evidence type="ECO:0000256" key="5">
    <source>
        <dbReference type="RuleBase" id="RU362116"/>
    </source>
</evidence>
<comment type="subcellular location">
    <subcellularLocation>
        <location evidence="1 5">Bacterial flagellum basal body</location>
    </subcellularLocation>
</comment>
<dbReference type="GO" id="GO:0005829">
    <property type="term" value="C:cytosol"/>
    <property type="evidence" value="ECO:0007669"/>
    <property type="project" value="TreeGrafter"/>
</dbReference>
<dbReference type="InterPro" id="IPR001444">
    <property type="entry name" value="Flag_bb_rod_N"/>
</dbReference>
<evidence type="ECO:0000256" key="1">
    <source>
        <dbReference type="ARBA" id="ARBA00004117"/>
    </source>
</evidence>
<dbReference type="Pfam" id="PF06429">
    <property type="entry name" value="Flg_bbr_C"/>
    <property type="match status" value="1"/>
</dbReference>
<name>A0A8J6I1P5_9FIRM</name>